<keyword evidence="9" id="KW-1185">Reference proteome</keyword>
<dbReference type="InterPro" id="IPR049899">
    <property type="entry name" value="Znf_C2HC_C3H"/>
</dbReference>
<keyword evidence="3" id="KW-0677">Repeat</keyword>
<evidence type="ECO:0000256" key="7">
    <source>
        <dbReference type="SAM" id="MobiDB-lite"/>
    </source>
</evidence>
<evidence type="ECO:0000256" key="6">
    <source>
        <dbReference type="PROSITE-ProRule" id="PRU01371"/>
    </source>
</evidence>
<evidence type="ECO:0000256" key="4">
    <source>
        <dbReference type="ARBA" id="ARBA00022771"/>
    </source>
</evidence>
<dbReference type="PANTHER" id="PTHR13555:SF25">
    <property type="entry name" value="ZINC FINGER C2HC DOMAIN-CONTAINING PROTEIN 1A"/>
    <property type="match status" value="1"/>
</dbReference>
<evidence type="ECO:0000256" key="3">
    <source>
        <dbReference type="ARBA" id="ARBA00022737"/>
    </source>
</evidence>
<comment type="similarity">
    <text evidence="1">Belongs to the ZC2HC1 family.</text>
</comment>
<dbReference type="Proteomes" id="UP000887574">
    <property type="component" value="Unplaced"/>
</dbReference>
<accession>A0A915CNM1</accession>
<feature type="domain" description="C2HC/C3H-type" evidence="8">
    <location>
        <begin position="105"/>
        <end position="134"/>
    </location>
</feature>
<feature type="region of interest" description="Disordered" evidence="7">
    <location>
        <begin position="131"/>
        <end position="186"/>
    </location>
</feature>
<evidence type="ECO:0000313" key="9">
    <source>
        <dbReference type="Proteomes" id="UP000887574"/>
    </source>
</evidence>
<evidence type="ECO:0000256" key="5">
    <source>
        <dbReference type="ARBA" id="ARBA00022833"/>
    </source>
</evidence>
<organism evidence="9 10">
    <name type="scientific">Ditylenchus dipsaci</name>
    <dbReference type="NCBI Taxonomy" id="166011"/>
    <lineage>
        <taxon>Eukaryota</taxon>
        <taxon>Metazoa</taxon>
        <taxon>Ecdysozoa</taxon>
        <taxon>Nematoda</taxon>
        <taxon>Chromadorea</taxon>
        <taxon>Rhabditida</taxon>
        <taxon>Tylenchina</taxon>
        <taxon>Tylenchomorpha</taxon>
        <taxon>Sphaerularioidea</taxon>
        <taxon>Anguinidae</taxon>
        <taxon>Anguininae</taxon>
        <taxon>Ditylenchus</taxon>
    </lineage>
</organism>
<reference evidence="10" key="1">
    <citation type="submission" date="2022-11" db="UniProtKB">
        <authorList>
            <consortium name="WormBaseParasite"/>
        </authorList>
    </citation>
    <scope>IDENTIFICATION</scope>
</reference>
<name>A0A915CNM1_9BILA</name>
<protein>
    <submittedName>
        <fullName evidence="10">Zinc finger C2HC domain-containing protein 1B</fullName>
    </submittedName>
</protein>
<feature type="compositionally biased region" description="Low complexity" evidence="7">
    <location>
        <begin position="154"/>
        <end position="172"/>
    </location>
</feature>
<dbReference type="AlphaFoldDB" id="A0A915CNM1"/>
<proteinExistence type="inferred from homology"/>
<keyword evidence="2" id="KW-0479">Metal-binding</keyword>
<dbReference type="GO" id="GO:0008270">
    <property type="term" value="F:zinc ion binding"/>
    <property type="evidence" value="ECO:0007669"/>
    <property type="project" value="UniProtKB-KW"/>
</dbReference>
<keyword evidence="5" id="KW-0862">Zinc</keyword>
<dbReference type="PANTHER" id="PTHR13555">
    <property type="entry name" value="C2H2 ZINC FINGER CGI-62-RELATED"/>
    <property type="match status" value="1"/>
</dbReference>
<evidence type="ECO:0000256" key="1">
    <source>
        <dbReference type="ARBA" id="ARBA00010843"/>
    </source>
</evidence>
<evidence type="ECO:0000256" key="2">
    <source>
        <dbReference type="ARBA" id="ARBA00022723"/>
    </source>
</evidence>
<dbReference type="InterPro" id="IPR026319">
    <property type="entry name" value="ZC2HC1A/B-like"/>
</dbReference>
<keyword evidence="4 6" id="KW-0863">Zinc-finger</keyword>
<dbReference type="WBParaSite" id="jg10913">
    <property type="protein sequence ID" value="jg10913"/>
    <property type="gene ID" value="jg10913"/>
</dbReference>
<feature type="compositionally biased region" description="Polar residues" evidence="7">
    <location>
        <begin position="134"/>
        <end position="153"/>
    </location>
</feature>
<evidence type="ECO:0000313" key="10">
    <source>
        <dbReference type="WBParaSite" id="jg10913"/>
    </source>
</evidence>
<sequence length="186" mass="20406">MSGESTEPTFPCKLCGPCKKLTKMQRKVFDSGKQRAANSDVPYKDIKKAAKDKEKHGGVFPRPATHWRERHEDFINAVSASKHVKEALKTGKPLPPPPKSAVNSDYICCVHCGRNFNEKAADRHIAFCKEQTQRKGTSGVATRSSSTGRSGVKNSTATAATPSNTSSRANRPPSRRSSKERPRPMV</sequence>
<evidence type="ECO:0000259" key="8">
    <source>
        <dbReference type="PROSITE" id="PS52027"/>
    </source>
</evidence>
<dbReference type="PROSITE" id="PS52027">
    <property type="entry name" value="ZF_C2HC_C3H"/>
    <property type="match status" value="1"/>
</dbReference>
<feature type="compositionally biased region" description="Basic and acidic residues" evidence="7">
    <location>
        <begin position="177"/>
        <end position="186"/>
    </location>
</feature>